<comment type="caution">
    <text evidence="9">Lacks conserved residue(s) required for the propagation of feature annotation.</text>
</comment>
<keyword evidence="6 9" id="KW-1133">Transmembrane helix</keyword>
<dbReference type="Gene3D" id="3.30.70.3220">
    <property type="match status" value="1"/>
</dbReference>
<evidence type="ECO:0000313" key="14">
    <source>
        <dbReference type="Proteomes" id="UP000294813"/>
    </source>
</evidence>
<evidence type="ECO:0000256" key="5">
    <source>
        <dbReference type="ARBA" id="ARBA00022927"/>
    </source>
</evidence>
<dbReference type="NCBIfam" id="TIGR01129">
    <property type="entry name" value="secD"/>
    <property type="match status" value="1"/>
</dbReference>
<dbReference type="GO" id="GO:0005886">
    <property type="term" value="C:plasma membrane"/>
    <property type="evidence" value="ECO:0007669"/>
    <property type="project" value="UniProtKB-SubCell"/>
</dbReference>
<accession>A0A4R2RNQ1</accession>
<evidence type="ECO:0000256" key="9">
    <source>
        <dbReference type="HAMAP-Rule" id="MF_01463"/>
    </source>
</evidence>
<keyword evidence="7 9" id="KW-0811">Translocation</keyword>
<keyword evidence="2 9" id="KW-0813">Transport</keyword>
<evidence type="ECO:0000313" key="13">
    <source>
        <dbReference type="EMBL" id="TCP64319.1"/>
    </source>
</evidence>
<evidence type="ECO:0000256" key="1">
    <source>
        <dbReference type="ARBA" id="ARBA00004651"/>
    </source>
</evidence>
<feature type="transmembrane region" description="Helical" evidence="9">
    <location>
        <begin position="362"/>
        <end position="386"/>
    </location>
</feature>
<evidence type="ECO:0000256" key="8">
    <source>
        <dbReference type="ARBA" id="ARBA00023136"/>
    </source>
</evidence>
<keyword evidence="14" id="KW-1185">Reference proteome</keyword>
<feature type="transmembrane region" description="Helical" evidence="9">
    <location>
        <begin position="334"/>
        <end position="356"/>
    </location>
</feature>
<dbReference type="SUPFAM" id="SSF82866">
    <property type="entry name" value="Multidrug efflux transporter AcrB transmembrane domain"/>
    <property type="match status" value="1"/>
</dbReference>
<dbReference type="Pfam" id="PF02355">
    <property type="entry name" value="SecD_SecF_C"/>
    <property type="match status" value="1"/>
</dbReference>
<dbReference type="EMBL" id="SLXT01000010">
    <property type="protein sequence ID" value="TCP64319.1"/>
    <property type="molecule type" value="Genomic_DNA"/>
</dbReference>
<feature type="domain" description="Protein export membrane protein SecD/SecF C-terminal" evidence="10">
    <location>
        <begin position="218"/>
        <end position="385"/>
    </location>
</feature>
<dbReference type="Pfam" id="PF21760">
    <property type="entry name" value="SecD_1st"/>
    <property type="match status" value="1"/>
</dbReference>
<dbReference type="AlphaFoldDB" id="A0A4R2RNQ1"/>
<dbReference type="InterPro" id="IPR048634">
    <property type="entry name" value="SecD_SecF_C"/>
</dbReference>
<keyword evidence="8 9" id="KW-0472">Membrane</keyword>
<dbReference type="InterPro" id="IPR055344">
    <property type="entry name" value="SecD_SecF_C_bact"/>
</dbReference>
<dbReference type="GO" id="GO:0006605">
    <property type="term" value="P:protein targeting"/>
    <property type="evidence" value="ECO:0007669"/>
    <property type="project" value="UniProtKB-UniRule"/>
</dbReference>
<keyword evidence="4 9" id="KW-0812">Transmembrane</keyword>
<comment type="function">
    <text evidence="9">Part of the Sec protein translocase complex. Interacts with the SecYEG preprotein conducting channel. SecDF uses the proton motive force (PMF) to complete protein translocation after the ATP-dependent function of SecA.</text>
</comment>
<dbReference type="RefSeq" id="WP_243116827.1">
    <property type="nucleotide sequence ID" value="NZ_JAOQNU010000010.1"/>
</dbReference>
<dbReference type="NCBIfam" id="TIGR00916">
    <property type="entry name" value="2A0604s01"/>
    <property type="match status" value="1"/>
</dbReference>
<evidence type="ECO:0000259" key="10">
    <source>
        <dbReference type="Pfam" id="PF02355"/>
    </source>
</evidence>
<dbReference type="PANTHER" id="PTHR30081:SF1">
    <property type="entry name" value="PROTEIN TRANSLOCASE SUBUNIT SECD"/>
    <property type="match status" value="1"/>
</dbReference>
<reference evidence="13 14" key="1">
    <citation type="submission" date="2019-03" db="EMBL/GenBank/DDBJ databases">
        <title>Genomic Encyclopedia of Type Strains, Phase IV (KMG-IV): sequencing the most valuable type-strain genomes for metagenomic binning, comparative biology and taxonomic classification.</title>
        <authorList>
            <person name="Goeker M."/>
        </authorList>
    </citation>
    <scope>NUCLEOTIDE SEQUENCE [LARGE SCALE GENOMIC DNA]</scope>
    <source>
        <strain evidence="13 14">DSM 11170</strain>
    </source>
</reference>
<dbReference type="Proteomes" id="UP000294813">
    <property type="component" value="Unassembled WGS sequence"/>
</dbReference>
<comment type="subunit">
    <text evidence="9">Forms a complex with SecF. Part of the essential Sec protein translocation apparatus which comprises SecA, SecYEG and auxiliary proteins SecDF. Other proteins may also be involved.</text>
</comment>
<dbReference type="GO" id="GO:0015450">
    <property type="term" value="F:protein-transporting ATPase activity"/>
    <property type="evidence" value="ECO:0007669"/>
    <property type="project" value="InterPro"/>
</dbReference>
<dbReference type="FunFam" id="1.20.1640.10:FF:000004">
    <property type="entry name" value="Protein translocase subunit SecD"/>
    <property type="match status" value="1"/>
</dbReference>
<keyword evidence="5 9" id="KW-0653">Protein transport</keyword>
<dbReference type="Pfam" id="PF22599">
    <property type="entry name" value="SecDF_P1_head"/>
    <property type="match status" value="1"/>
</dbReference>
<dbReference type="InterPro" id="IPR022813">
    <property type="entry name" value="SecD/SecF_arch_bac"/>
</dbReference>
<dbReference type="InterPro" id="IPR054384">
    <property type="entry name" value="SecDF_P1_head"/>
</dbReference>
<feature type="domain" description="SecDF P1 head subdomain" evidence="12">
    <location>
        <begin position="121"/>
        <end position="217"/>
    </location>
</feature>
<organism evidence="13 14">
    <name type="scientific">Heliophilum fasciatum</name>
    <dbReference type="NCBI Taxonomy" id="35700"/>
    <lineage>
        <taxon>Bacteria</taxon>
        <taxon>Bacillati</taxon>
        <taxon>Bacillota</taxon>
        <taxon>Clostridia</taxon>
        <taxon>Eubacteriales</taxon>
        <taxon>Heliobacteriaceae</taxon>
        <taxon>Heliophilum</taxon>
    </lineage>
</organism>
<evidence type="ECO:0000259" key="11">
    <source>
        <dbReference type="Pfam" id="PF21760"/>
    </source>
</evidence>
<evidence type="ECO:0000256" key="3">
    <source>
        <dbReference type="ARBA" id="ARBA00022475"/>
    </source>
</evidence>
<comment type="similarity">
    <text evidence="9">Belongs to the SecD/SecF family. SecD subfamily.</text>
</comment>
<evidence type="ECO:0000256" key="6">
    <source>
        <dbReference type="ARBA" id="ARBA00022989"/>
    </source>
</evidence>
<evidence type="ECO:0000256" key="4">
    <source>
        <dbReference type="ARBA" id="ARBA00022692"/>
    </source>
</evidence>
<protein>
    <recommendedName>
        <fullName evidence="9">Protein translocase subunit SecD</fullName>
    </recommendedName>
</protein>
<dbReference type="Gene3D" id="1.20.1640.10">
    <property type="entry name" value="Multidrug efflux transporter AcrB transmembrane domain"/>
    <property type="match status" value="1"/>
</dbReference>
<dbReference type="PANTHER" id="PTHR30081">
    <property type="entry name" value="PROTEIN-EXPORT MEMBRANE PROTEIN SEC"/>
    <property type="match status" value="1"/>
</dbReference>
<feature type="transmembrane region" description="Helical" evidence="9">
    <location>
        <begin position="289"/>
        <end position="313"/>
    </location>
</feature>
<comment type="caution">
    <text evidence="13">The sequence shown here is derived from an EMBL/GenBank/DDBJ whole genome shotgun (WGS) entry which is preliminary data.</text>
</comment>
<gene>
    <name evidence="9" type="primary">secD</name>
    <name evidence="13" type="ORF">EDD73_11018</name>
</gene>
<evidence type="ECO:0000256" key="2">
    <source>
        <dbReference type="ARBA" id="ARBA00022448"/>
    </source>
</evidence>
<feature type="domain" description="Protein translocase subunit SecDF P1" evidence="11">
    <location>
        <begin position="63"/>
        <end position="119"/>
    </location>
</feature>
<dbReference type="HAMAP" id="MF_01463_B">
    <property type="entry name" value="SecD_B"/>
    <property type="match status" value="1"/>
</dbReference>
<sequence length="403" mass="43154">MNTKKTLQLVAMILLVVVAAALSYNPISKSIKLGLDLQGGLHVVLQAVETPGGPEVTREQILQVQSVMEQRVNGLGVTEPIIQPQGNNRLVIELPGVQNPEEAINLIGRTALLTFRTADGTVVVEGKDLKKAKEALSPRNNQPEVLLEMTAEGTKKFADATQANVGKQIGIFLDNDLLQNPRVNEPILTGQASITGYSNLEEARNIAMLLNSGALPVKMEIVEKRTVGPTLGADSLEKSKIAGMIGIGLIFAFMVAYYRLPGVVAVISLVLYSVIVLGALTLLKATLTLPGIAGFLLSIGMAVDANVIIYERLKEELRRGKTLRVAIEDGFNRAMHPVVDSNVTSLIAVAVLFFLGHGTIKGFAVTLGIGVLASLFTAITFTHYLLRLTHSSGLFNNSKLYGA</sequence>
<name>A0A4R2RNQ1_9FIRM</name>
<comment type="subcellular location">
    <subcellularLocation>
        <location evidence="1 9">Cell membrane</location>
        <topology evidence="1 9">Multi-pass membrane protein</topology>
    </subcellularLocation>
</comment>
<dbReference type="GO" id="GO:0065002">
    <property type="term" value="P:intracellular protein transmembrane transport"/>
    <property type="evidence" value="ECO:0007669"/>
    <property type="project" value="UniProtKB-UniRule"/>
</dbReference>
<feature type="transmembrane region" description="Helical" evidence="9">
    <location>
        <begin position="263"/>
        <end position="283"/>
    </location>
</feature>
<dbReference type="InterPro" id="IPR048631">
    <property type="entry name" value="SecD_1st"/>
</dbReference>
<evidence type="ECO:0000256" key="7">
    <source>
        <dbReference type="ARBA" id="ARBA00023010"/>
    </source>
</evidence>
<dbReference type="GO" id="GO:0043952">
    <property type="term" value="P:protein transport by the Sec complex"/>
    <property type="evidence" value="ECO:0007669"/>
    <property type="project" value="UniProtKB-UniRule"/>
</dbReference>
<feature type="transmembrane region" description="Helical" evidence="9">
    <location>
        <begin position="241"/>
        <end position="258"/>
    </location>
</feature>
<evidence type="ECO:0000259" key="12">
    <source>
        <dbReference type="Pfam" id="PF22599"/>
    </source>
</evidence>
<dbReference type="InterPro" id="IPR005791">
    <property type="entry name" value="SecD"/>
</dbReference>
<keyword evidence="3 9" id="KW-1003">Cell membrane</keyword>
<proteinExistence type="inferred from homology"/>